<name>A0ABW1Q124_9ENTR</name>
<organism evidence="1 2">
    <name type="scientific">Citrobacter bitternis</name>
    <dbReference type="NCBI Taxonomy" id="1585982"/>
    <lineage>
        <taxon>Bacteria</taxon>
        <taxon>Pseudomonadati</taxon>
        <taxon>Pseudomonadota</taxon>
        <taxon>Gammaproteobacteria</taxon>
        <taxon>Enterobacterales</taxon>
        <taxon>Enterobacteriaceae</taxon>
        <taxon>Citrobacter</taxon>
    </lineage>
</organism>
<protein>
    <submittedName>
        <fullName evidence="1">Uncharacterized protein</fullName>
    </submittedName>
</protein>
<accession>A0ABW1Q124</accession>
<gene>
    <name evidence="1" type="ORF">ACFPZP_16175</name>
</gene>
<evidence type="ECO:0000313" key="1">
    <source>
        <dbReference type="EMBL" id="MFC6122591.1"/>
    </source>
</evidence>
<dbReference type="RefSeq" id="WP_378109121.1">
    <property type="nucleotide sequence ID" value="NZ_JBHSRG010000010.1"/>
</dbReference>
<keyword evidence="2" id="KW-1185">Reference proteome</keyword>
<dbReference type="EMBL" id="JBHSRG010000010">
    <property type="protein sequence ID" value="MFC6122591.1"/>
    <property type="molecule type" value="Genomic_DNA"/>
</dbReference>
<reference evidence="2" key="1">
    <citation type="journal article" date="2019" name="Int. J. Syst. Evol. Microbiol.">
        <title>The Global Catalogue of Microorganisms (GCM) 10K type strain sequencing project: providing services to taxonomists for standard genome sequencing and annotation.</title>
        <authorList>
            <consortium name="The Broad Institute Genomics Platform"/>
            <consortium name="The Broad Institute Genome Sequencing Center for Infectious Disease"/>
            <person name="Wu L."/>
            <person name="Ma J."/>
        </authorList>
    </citation>
    <scope>NUCLEOTIDE SEQUENCE [LARGE SCALE GENOMIC DNA]</scope>
    <source>
        <strain evidence="2">JCM30009</strain>
    </source>
</reference>
<sequence length="290" mass="33065">MSGLSREELIKAGWMRGSFVSLFDHPALLATLPEKLASLCKTEKNALLIPVLYDCALIDMDFEREHWVQVVVGIPCDERPEFKNARNPRRLCLPYLIDGEDNVMWLEISSLGFAQIEREYLLKNSIPNLKLKWGTLALECLINWISGRFNQATFPDAFNRRVASKDKLLKKMWKSDDYVSCCSGVHFAISTDEELDDEKKYNLSIVLTIPESLRGRELAQVKKNNVPAMVERIKGIFSSMDGVVLESVETIPEGEFTKKLERKYKRYSLEYYTYNDAGVEAALPAGFFGS</sequence>
<evidence type="ECO:0000313" key="2">
    <source>
        <dbReference type="Proteomes" id="UP001596169"/>
    </source>
</evidence>
<dbReference type="Proteomes" id="UP001596169">
    <property type="component" value="Unassembled WGS sequence"/>
</dbReference>
<comment type="caution">
    <text evidence="1">The sequence shown here is derived from an EMBL/GenBank/DDBJ whole genome shotgun (WGS) entry which is preliminary data.</text>
</comment>
<proteinExistence type="predicted"/>